<accession>A0A558HNE4</accession>
<dbReference type="AlphaFoldDB" id="A0A558HNE4"/>
<dbReference type="CDD" id="cd03801">
    <property type="entry name" value="GT4_PimA-like"/>
    <property type="match status" value="1"/>
</dbReference>
<dbReference type="Proteomes" id="UP000319941">
    <property type="component" value="Unassembled WGS sequence"/>
</dbReference>
<dbReference type="InterPro" id="IPR050194">
    <property type="entry name" value="Glycosyltransferase_grp1"/>
</dbReference>
<dbReference type="RefSeq" id="WP_144727438.1">
    <property type="nucleotide sequence ID" value="NZ_CAWOWR010000107.1"/>
</dbReference>
<organism evidence="2 3">
    <name type="scientific">Cobetia crustatorum</name>
    <dbReference type="NCBI Taxonomy" id="553385"/>
    <lineage>
        <taxon>Bacteria</taxon>
        <taxon>Pseudomonadati</taxon>
        <taxon>Pseudomonadota</taxon>
        <taxon>Gammaproteobacteria</taxon>
        <taxon>Oceanospirillales</taxon>
        <taxon>Halomonadaceae</taxon>
        <taxon>Cobetia</taxon>
    </lineage>
</organism>
<dbReference type="SUPFAM" id="SSF53756">
    <property type="entry name" value="UDP-Glycosyltransferase/glycogen phosphorylase"/>
    <property type="match status" value="1"/>
</dbReference>
<evidence type="ECO:0000313" key="3">
    <source>
        <dbReference type="Proteomes" id="UP000319941"/>
    </source>
</evidence>
<evidence type="ECO:0000259" key="1">
    <source>
        <dbReference type="Pfam" id="PF00534"/>
    </source>
</evidence>
<evidence type="ECO:0000313" key="2">
    <source>
        <dbReference type="EMBL" id="TVU70660.1"/>
    </source>
</evidence>
<dbReference type="OrthoDB" id="9795746at2"/>
<keyword evidence="3" id="KW-1185">Reference proteome</keyword>
<dbReference type="Pfam" id="PF00534">
    <property type="entry name" value="Glycos_transf_1"/>
    <property type="match status" value="1"/>
</dbReference>
<keyword evidence="2" id="KW-0808">Transferase</keyword>
<dbReference type="GO" id="GO:0016757">
    <property type="term" value="F:glycosyltransferase activity"/>
    <property type="evidence" value="ECO:0007669"/>
    <property type="project" value="InterPro"/>
</dbReference>
<gene>
    <name evidence="2" type="ORF">FQP86_08545</name>
</gene>
<reference evidence="2 3" key="1">
    <citation type="submission" date="2019-07" db="EMBL/GenBank/DDBJ databases">
        <title>Diversity of Bacteria from Kongsfjorden, Arctic.</title>
        <authorList>
            <person name="Yu Y."/>
        </authorList>
    </citation>
    <scope>NUCLEOTIDE SEQUENCE [LARGE SCALE GENOMIC DNA]</scope>
    <source>
        <strain evidence="2 3">SM1923</strain>
    </source>
</reference>
<proteinExistence type="predicted"/>
<name>A0A558HNE4_9GAMM</name>
<dbReference type="Gene3D" id="3.40.50.2000">
    <property type="entry name" value="Glycogen Phosphorylase B"/>
    <property type="match status" value="1"/>
</dbReference>
<protein>
    <submittedName>
        <fullName evidence="2">Glycosyltransferase family 4 protein</fullName>
    </submittedName>
</protein>
<dbReference type="PANTHER" id="PTHR45947:SF3">
    <property type="entry name" value="SULFOQUINOVOSYL TRANSFERASE SQD2"/>
    <property type="match status" value="1"/>
</dbReference>
<dbReference type="InterPro" id="IPR001296">
    <property type="entry name" value="Glyco_trans_1"/>
</dbReference>
<feature type="domain" description="Glycosyl transferase family 1" evidence="1">
    <location>
        <begin position="183"/>
        <end position="315"/>
    </location>
</feature>
<dbReference type="PANTHER" id="PTHR45947">
    <property type="entry name" value="SULFOQUINOVOSYL TRANSFERASE SQD2"/>
    <property type="match status" value="1"/>
</dbReference>
<comment type="caution">
    <text evidence="2">The sequence shown here is derived from an EMBL/GenBank/DDBJ whole genome shotgun (WGS) entry which is preliminary data.</text>
</comment>
<sequence length="398" mass="44355">MKRKPRTGHLVSLKNLGGVERHFSRFLSTMLEAGHDYHVLPMTTKLHPIVQKEQGQHLVRFHSIKGPWGFSFPRQIPGLRDAYQRALFKKLELDQLVVWNKYRNFPIVLPPDLPIVHFERGSAWFVEPSPEVKDYLSRWSGVICNSHASLRMLQLKLGLPSECPALVARNAMALPELTATHDSKVFRLGFAGRLTALKAPVVALEVIKVLRGTASDVELHIAGDGPLRQSLERLAEQWGVNGIVHFHGAVQDMSAFYQRLDAFICPSWREPFGNVVQEALAHGVPAIVGDVDGLPEQVAHGKNGAVLTPERSISELGQYDAAFVGPEVCVYSPQQDAIVVAKVISATAAAEIIESWMKEPQKRSEMGKVAREIIQNDFDYHHYCQSIADFLGRLVTDS</sequence>
<dbReference type="EMBL" id="VNFH01000005">
    <property type="protein sequence ID" value="TVU70660.1"/>
    <property type="molecule type" value="Genomic_DNA"/>
</dbReference>